<comment type="catalytic activity">
    <reaction evidence="9">
        <text>S-hexadecanoyl-L-cysteinyl-[protein] + H2O = L-cysteinyl-[protein] + hexadecanoate + H(+)</text>
        <dbReference type="Rhea" id="RHEA:19233"/>
        <dbReference type="Rhea" id="RHEA-COMP:10131"/>
        <dbReference type="Rhea" id="RHEA-COMP:11032"/>
        <dbReference type="ChEBI" id="CHEBI:7896"/>
        <dbReference type="ChEBI" id="CHEBI:15377"/>
        <dbReference type="ChEBI" id="CHEBI:15378"/>
        <dbReference type="ChEBI" id="CHEBI:29950"/>
        <dbReference type="ChEBI" id="CHEBI:74151"/>
        <dbReference type="EC" id="3.1.2.22"/>
    </reaction>
</comment>
<reference evidence="11 12" key="1">
    <citation type="submission" date="2021-12" db="EMBL/GenBank/DDBJ databases">
        <title>High titer production of polyol ester of fatty acids by Rhodotorula paludigena BS15 towards product separation-free biomass refinery.</title>
        <authorList>
            <person name="Mano J."/>
            <person name="Ono H."/>
            <person name="Tanaka T."/>
            <person name="Naito K."/>
            <person name="Sushida H."/>
            <person name="Ike M."/>
            <person name="Tokuyasu K."/>
            <person name="Kitaoka M."/>
        </authorList>
    </citation>
    <scope>NUCLEOTIDE SEQUENCE [LARGE SCALE GENOMIC DNA]</scope>
    <source>
        <strain evidence="11 12">BS15</strain>
    </source>
</reference>
<evidence type="ECO:0000256" key="5">
    <source>
        <dbReference type="ARBA" id="ARBA00022801"/>
    </source>
</evidence>
<comment type="similarity">
    <text evidence="1">Belongs to the AB hydrolase superfamily. AB hydrolase 2 family.</text>
</comment>
<organism evidence="11 12">
    <name type="scientific">Rhodotorula paludigena</name>
    <dbReference type="NCBI Taxonomy" id="86838"/>
    <lineage>
        <taxon>Eukaryota</taxon>
        <taxon>Fungi</taxon>
        <taxon>Dikarya</taxon>
        <taxon>Basidiomycota</taxon>
        <taxon>Pucciniomycotina</taxon>
        <taxon>Microbotryomycetes</taxon>
        <taxon>Sporidiobolales</taxon>
        <taxon>Sporidiobolaceae</taxon>
        <taxon>Rhodotorula</taxon>
    </lineage>
</organism>
<comment type="caution">
    <text evidence="11">The sequence shown here is derived from an EMBL/GenBank/DDBJ whole genome shotgun (WGS) entry which is preliminary data.</text>
</comment>
<dbReference type="PANTHER" id="PTHR10655:SF17">
    <property type="entry name" value="LYSOPHOSPHOLIPASE-LIKE PROTEIN 1"/>
    <property type="match status" value="1"/>
</dbReference>
<keyword evidence="6" id="KW-0276">Fatty acid metabolism</keyword>
<keyword evidence="4" id="KW-0719">Serine esterase</keyword>
<dbReference type="Gene3D" id="3.40.50.1820">
    <property type="entry name" value="alpha/beta hydrolase"/>
    <property type="match status" value="1"/>
</dbReference>
<evidence type="ECO:0000256" key="9">
    <source>
        <dbReference type="ARBA" id="ARBA00047337"/>
    </source>
</evidence>
<keyword evidence="12" id="KW-1185">Reference proteome</keyword>
<evidence type="ECO:0000259" key="10">
    <source>
        <dbReference type="Pfam" id="PF02230"/>
    </source>
</evidence>
<dbReference type="GO" id="GO:0008474">
    <property type="term" value="F:palmitoyl-(protein) hydrolase activity"/>
    <property type="evidence" value="ECO:0007669"/>
    <property type="project" value="UniProtKB-EC"/>
</dbReference>
<dbReference type="EMBL" id="BQKY01000007">
    <property type="protein sequence ID" value="GJN90592.1"/>
    <property type="molecule type" value="Genomic_DNA"/>
</dbReference>
<keyword evidence="5" id="KW-0378">Hydrolase</keyword>
<comment type="function">
    <text evidence="7">Hydrolyzes fatty acids from S-acylated cysteine residues in proteins with a strong preference for palmitoylated G-alpha proteins over other acyl substrates. Mediates the deacylation of G-alpha proteins such as GPA1 in vivo, but has weak or no activity toward palmitoylated Ras proteins. Has weak lysophospholipase activity in vitro; however such activity may not exist in vivo.</text>
</comment>
<sequence>MSSMRQVSGPSLASSPLLPQYDEDKTALLGILTSDDEAYTPSLGNLPGALKQRRLFSRLPTPRHAAPLVCAIALLGTLAYFATSVGEFFAAQRDGLPHGRALARAFHHEPKWPLLEDGVAVLEAAEGQHTVTAIVLHGLGDVGDGKPFTWNMPSRFPVAPTSDYLNVTVRNGEGTHGWFDIASFEDIYENEDVVGYIHSQQQVNRLIEEERERLIAAGKEPRIVLMGFSQGASPFRPFDSFGSIIDELFDNSGGAMALLSTLTSPHANRIEAAVVLATYLPLIDDMEDLFSPHARDTPLLWLHGRADPHLSYANAELGISRLLFSPISMTDITFHGYEDLAHTYNDEELREVEGWFAAKVPQHQRLTAQDEADRGERPQRVARQGRKACLVNVYGSDRLQIQNVRPGAVSTL</sequence>
<dbReference type="InterPro" id="IPR029058">
    <property type="entry name" value="AB_hydrolase_fold"/>
</dbReference>
<keyword evidence="6" id="KW-0443">Lipid metabolism</keyword>
<evidence type="ECO:0000256" key="7">
    <source>
        <dbReference type="ARBA" id="ARBA00029392"/>
    </source>
</evidence>
<dbReference type="PANTHER" id="PTHR10655">
    <property type="entry name" value="LYSOPHOSPHOLIPASE-RELATED"/>
    <property type="match status" value="1"/>
</dbReference>
<protein>
    <recommendedName>
        <fullName evidence="3">Acyl-protein thioesterase 1</fullName>
        <ecNumber evidence="2">3.1.2.22</ecNumber>
    </recommendedName>
    <alternativeName>
        <fullName evidence="8">Palmitoyl-protein hydrolase</fullName>
    </alternativeName>
</protein>
<evidence type="ECO:0000256" key="6">
    <source>
        <dbReference type="ARBA" id="ARBA00022832"/>
    </source>
</evidence>
<evidence type="ECO:0000256" key="1">
    <source>
        <dbReference type="ARBA" id="ARBA00006499"/>
    </source>
</evidence>
<dbReference type="SUPFAM" id="SSF53474">
    <property type="entry name" value="alpha/beta-Hydrolases"/>
    <property type="match status" value="2"/>
</dbReference>
<gene>
    <name evidence="11" type="ORF">Rhopal_003604-T1</name>
</gene>
<dbReference type="Pfam" id="PF02230">
    <property type="entry name" value="Abhydrolase_2"/>
    <property type="match status" value="2"/>
</dbReference>
<accession>A0AAV5GNK4</accession>
<dbReference type="InterPro" id="IPR003140">
    <property type="entry name" value="PLipase/COase/thioEstase"/>
</dbReference>
<dbReference type="EC" id="3.1.2.22" evidence="2"/>
<feature type="domain" description="Phospholipase/carboxylesterase/thioesterase" evidence="10">
    <location>
        <begin position="253"/>
        <end position="353"/>
    </location>
</feature>
<evidence type="ECO:0000256" key="3">
    <source>
        <dbReference type="ARBA" id="ARBA00014923"/>
    </source>
</evidence>
<dbReference type="Proteomes" id="UP001342314">
    <property type="component" value="Unassembled WGS sequence"/>
</dbReference>
<evidence type="ECO:0000313" key="12">
    <source>
        <dbReference type="Proteomes" id="UP001342314"/>
    </source>
</evidence>
<dbReference type="InterPro" id="IPR050565">
    <property type="entry name" value="LYPA1-2/EST-like"/>
</dbReference>
<evidence type="ECO:0000256" key="2">
    <source>
        <dbReference type="ARBA" id="ARBA00012423"/>
    </source>
</evidence>
<dbReference type="GO" id="GO:0052689">
    <property type="term" value="F:carboxylic ester hydrolase activity"/>
    <property type="evidence" value="ECO:0007669"/>
    <property type="project" value="UniProtKB-KW"/>
</dbReference>
<dbReference type="GO" id="GO:0006631">
    <property type="term" value="P:fatty acid metabolic process"/>
    <property type="evidence" value="ECO:0007669"/>
    <property type="project" value="UniProtKB-KW"/>
</dbReference>
<proteinExistence type="inferred from homology"/>
<evidence type="ECO:0000313" key="11">
    <source>
        <dbReference type="EMBL" id="GJN90592.1"/>
    </source>
</evidence>
<name>A0AAV5GNK4_9BASI</name>
<evidence type="ECO:0000256" key="8">
    <source>
        <dbReference type="ARBA" id="ARBA00031195"/>
    </source>
</evidence>
<dbReference type="GO" id="GO:0005737">
    <property type="term" value="C:cytoplasm"/>
    <property type="evidence" value="ECO:0007669"/>
    <property type="project" value="TreeGrafter"/>
</dbReference>
<evidence type="ECO:0000256" key="4">
    <source>
        <dbReference type="ARBA" id="ARBA00022487"/>
    </source>
</evidence>
<dbReference type="AlphaFoldDB" id="A0AAV5GNK4"/>
<feature type="domain" description="Phospholipase/carboxylesterase/thioesterase" evidence="10">
    <location>
        <begin position="120"/>
        <end position="232"/>
    </location>
</feature>